<evidence type="ECO:0000256" key="2">
    <source>
        <dbReference type="SAM" id="Phobius"/>
    </source>
</evidence>
<feature type="transmembrane region" description="Helical" evidence="2">
    <location>
        <begin position="882"/>
        <end position="915"/>
    </location>
</feature>
<keyword evidence="2" id="KW-0812">Transmembrane</keyword>
<feature type="transmembrane region" description="Helical" evidence="2">
    <location>
        <begin position="963"/>
        <end position="986"/>
    </location>
</feature>
<accession>A0A7R9Y9B8</accession>
<keyword evidence="2" id="KW-0472">Membrane</keyword>
<keyword evidence="2" id="KW-1133">Transmembrane helix</keyword>
<feature type="compositionally biased region" description="Basic and acidic residues" evidence="1">
    <location>
        <begin position="1"/>
        <end position="10"/>
    </location>
</feature>
<feature type="region of interest" description="Disordered" evidence="1">
    <location>
        <begin position="51"/>
        <end position="90"/>
    </location>
</feature>
<name>A0A7R9Y9B8_9STRA</name>
<evidence type="ECO:0000313" key="3">
    <source>
        <dbReference type="EMBL" id="CAD8253544.1"/>
    </source>
</evidence>
<feature type="compositionally biased region" description="Basic and acidic residues" evidence="1">
    <location>
        <begin position="55"/>
        <end position="68"/>
    </location>
</feature>
<dbReference type="EMBL" id="HBEA01004022">
    <property type="protein sequence ID" value="CAD8253544.1"/>
    <property type="molecule type" value="Transcribed_RNA"/>
</dbReference>
<gene>
    <name evidence="3" type="ORF">PPYR1160_LOCUS3036</name>
</gene>
<evidence type="ECO:0000256" key="1">
    <source>
        <dbReference type="SAM" id="MobiDB-lite"/>
    </source>
</evidence>
<proteinExistence type="predicted"/>
<organism evidence="3">
    <name type="scientific">Pinguiococcus pyrenoidosus</name>
    <dbReference type="NCBI Taxonomy" id="172671"/>
    <lineage>
        <taxon>Eukaryota</taxon>
        <taxon>Sar</taxon>
        <taxon>Stramenopiles</taxon>
        <taxon>Ochrophyta</taxon>
        <taxon>Pinguiophyceae</taxon>
        <taxon>Pinguiochrysidales</taxon>
        <taxon>Pinguiochrysidaceae</taxon>
        <taxon>Pinguiococcus</taxon>
    </lineage>
</organism>
<sequence>MSDNKEDADASPKSAPKTPLLLQSIANAKDAKKRISRIAQTNESAELRALQDSLAKGDREGRAVRFEDDVAPAKGDGAGRPAPSRPEQRKLVLLRSPKHRRRMEAAAAQRRSELKEYEELRGKLGGFHRHGSQEASSVGAVEKREAEKRIRELLKNRSFRHDLRRLHRRGRTTKEAKQLAGEGLYYDIVRSERSVCEDTSSTVVWGSPRQSESRSNAWMDGTKFCEEWCRKVSLADPADYEKLGVSSEAVQWAADAEWDSHDFRWSSLRMGVKHIRHGNGLLGNPDQNPSRRNRYPCNKQTYEFVVEGQFWDNEIEYVSNIGPLTPVCPPNTRMPAAASITHCVDRLIKFGPLPEVDGDLYIFCGGGIFHRAVEDGPKKTLVLESEIEEFFTPFPGIGDIYLVTNAGLVIDLEKDDLSQVPHLVSDLVFLSNGQMRKVHVTTKFVMLFLLTRLFIPMRADSIDEVLQNHIRKDCFSRTYRQSLYWKDEGYGWMLGAVALLGKSSLAIHRGGKPELMPVRDEDVEAAAEEIITYAALTDVHSEGLDVNGRKLMEQDFTLLKRLADDIVGHEDSVRGAIIASYLGDPQGAKILYCSYEGHMIHGRGQGSVLVINTEIYEPLPDQIPELDLASPVDELSLRLESDGTAVMCGRRWQVPLNYIEYFNEPGFMGDLANATPAFFNLMDIHVNSNATLTLLPSILIGKKTVSKFVLRGKDEELSQPRAFRVGLMWSSVPRQIDLLLYTLQAIRNSDEEHAAYKLLMGTTKSRRILCPVPSEKAAYKSAETYVACCLARPVDYTDCLRAASIAHSAKMNMTSSAYDELMISGKCGQKCYASIRAKIRDDRCTVLPFDEDNLFLNRVVAMEVLPHNNGPRCEQYSQRDAVLLGLLVTLGTLFSIFLGTNAIFLVASIISYELFDHEVTLFGWFERYRGETTHSINRVVVTVMLATLQSFDEAGLTERGLSVGSISALAVAGILILDLIATRLFMSGNALVWSGKEGPGRGSVEIEGPKGVYSGYTALYNGKSLGDGEIGQLRVSLTREEWTSILLCAPSLHPYG</sequence>
<protein>
    <submittedName>
        <fullName evidence="3">Uncharacterized protein</fullName>
    </submittedName>
</protein>
<dbReference type="AlphaFoldDB" id="A0A7R9Y9B8"/>
<feature type="region of interest" description="Disordered" evidence="1">
    <location>
        <begin position="1"/>
        <end position="21"/>
    </location>
</feature>
<reference evidence="3" key="1">
    <citation type="submission" date="2021-01" db="EMBL/GenBank/DDBJ databases">
        <authorList>
            <person name="Corre E."/>
            <person name="Pelletier E."/>
            <person name="Niang G."/>
            <person name="Scheremetjew M."/>
            <person name="Finn R."/>
            <person name="Kale V."/>
            <person name="Holt S."/>
            <person name="Cochrane G."/>
            <person name="Meng A."/>
            <person name="Brown T."/>
            <person name="Cohen L."/>
        </authorList>
    </citation>
    <scope>NUCLEOTIDE SEQUENCE</scope>
    <source>
        <strain evidence="3">CCMP2078</strain>
    </source>
</reference>